<feature type="compositionally biased region" description="Basic and acidic residues" evidence="3">
    <location>
        <begin position="232"/>
        <end position="247"/>
    </location>
</feature>
<dbReference type="PANTHER" id="PTHR47845:SF1">
    <property type="entry name" value="NUCLEAR SPECKLE SPLICING REGULATORY PROTEIN 1 HOMOLOG"/>
    <property type="match status" value="1"/>
</dbReference>
<dbReference type="InterPro" id="IPR018612">
    <property type="entry name" value="NSRP1_N"/>
</dbReference>
<dbReference type="GO" id="GO:0000381">
    <property type="term" value="P:regulation of alternative mRNA splicing, via spliceosome"/>
    <property type="evidence" value="ECO:0007669"/>
    <property type="project" value="InterPro"/>
</dbReference>
<feature type="compositionally biased region" description="Basic and acidic residues" evidence="3">
    <location>
        <begin position="277"/>
        <end position="299"/>
    </location>
</feature>
<sequence length="316" mass="36784">MNFKLNLNLNTSANQAKKPAPLPGSTGENKAPKKLAIFSAAMEEEESVDAPMSHRDLVNMQILDASKRQERQALKLQAQAIADGVDYDIDTHLKDEKDEPDEVQLPQKQTMQGKSKYLGQLLKARERRERDKFMATEKVEKKERVREEGEFGDKEKFITESYQRQLELNKKEQMIHEIEDKMNSSKTLSNTGMTGFFNKMLGEKSKDSADIREKAKELVSQRTNINAELDEKESAREKERKIKEDKKKVAIRKEMEEILKAKLGKKEPTQGVKRKQKEVEKLKEETPEEKKERIKKEREEKIRAAKERLKKRKENK</sequence>
<organism evidence="5 6">
    <name type="scientific">Euplotes crassus</name>
    <dbReference type="NCBI Taxonomy" id="5936"/>
    <lineage>
        <taxon>Eukaryota</taxon>
        <taxon>Sar</taxon>
        <taxon>Alveolata</taxon>
        <taxon>Ciliophora</taxon>
        <taxon>Intramacronucleata</taxon>
        <taxon>Spirotrichea</taxon>
        <taxon>Hypotrichia</taxon>
        <taxon>Euplotida</taxon>
        <taxon>Euplotidae</taxon>
        <taxon>Moneuplotes</taxon>
    </lineage>
</organism>
<dbReference type="EMBL" id="CAMPGE010016686">
    <property type="protein sequence ID" value="CAI2375226.1"/>
    <property type="molecule type" value="Genomic_DNA"/>
</dbReference>
<evidence type="ECO:0000313" key="5">
    <source>
        <dbReference type="EMBL" id="CAI2375226.1"/>
    </source>
</evidence>
<comment type="caution">
    <text evidence="5">The sequence shown here is derived from an EMBL/GenBank/DDBJ whole genome shotgun (WGS) entry which is preliminary data.</text>
</comment>
<dbReference type="AlphaFoldDB" id="A0AAD1XM09"/>
<name>A0AAD1XM09_EUPCR</name>
<feature type="region of interest" description="Disordered" evidence="3">
    <location>
        <begin position="222"/>
        <end position="247"/>
    </location>
</feature>
<evidence type="ECO:0000259" key="4">
    <source>
        <dbReference type="Pfam" id="PF09745"/>
    </source>
</evidence>
<evidence type="ECO:0000256" key="1">
    <source>
        <dbReference type="ARBA" id="ARBA00010126"/>
    </source>
</evidence>
<proteinExistence type="inferred from homology"/>
<evidence type="ECO:0000313" key="6">
    <source>
        <dbReference type="Proteomes" id="UP001295684"/>
    </source>
</evidence>
<dbReference type="InterPro" id="IPR053246">
    <property type="entry name" value="NS_splicing_regulatory_protein"/>
</dbReference>
<keyword evidence="6" id="KW-1185">Reference proteome</keyword>
<dbReference type="Proteomes" id="UP001295684">
    <property type="component" value="Unassembled WGS sequence"/>
</dbReference>
<comment type="similarity">
    <text evidence="1">Belongs to the NSRP1 family.</text>
</comment>
<keyword evidence="2" id="KW-0175">Coiled coil</keyword>
<evidence type="ECO:0000256" key="2">
    <source>
        <dbReference type="ARBA" id="ARBA00023054"/>
    </source>
</evidence>
<feature type="region of interest" description="Disordered" evidence="3">
    <location>
        <begin position="259"/>
        <end position="299"/>
    </location>
</feature>
<reference evidence="5" key="1">
    <citation type="submission" date="2023-07" db="EMBL/GenBank/DDBJ databases">
        <authorList>
            <consortium name="AG Swart"/>
            <person name="Singh M."/>
            <person name="Singh A."/>
            <person name="Seah K."/>
            <person name="Emmerich C."/>
        </authorList>
    </citation>
    <scope>NUCLEOTIDE SEQUENCE</scope>
    <source>
        <strain evidence="5">DP1</strain>
    </source>
</reference>
<feature type="domain" description="Nuclear speckle splicing regulatory protein 1 N-terminal" evidence="4">
    <location>
        <begin position="79"/>
        <end position="186"/>
    </location>
</feature>
<dbReference type="PANTHER" id="PTHR47845">
    <property type="entry name" value="NUCLEAR SPECKLE SPLICING REGULATORY PROTEIN 1 HOMOLOG"/>
    <property type="match status" value="1"/>
</dbReference>
<feature type="compositionally biased region" description="Basic and acidic residues" evidence="3">
    <location>
        <begin position="259"/>
        <end position="268"/>
    </location>
</feature>
<protein>
    <recommendedName>
        <fullName evidence="4">Nuclear speckle splicing regulatory protein 1 N-terminal domain-containing protein</fullName>
    </recommendedName>
</protein>
<evidence type="ECO:0000256" key="3">
    <source>
        <dbReference type="SAM" id="MobiDB-lite"/>
    </source>
</evidence>
<accession>A0AAD1XM09</accession>
<gene>
    <name evidence="5" type="ORF">ECRASSUSDP1_LOCUS16586</name>
</gene>
<dbReference type="Pfam" id="PF09745">
    <property type="entry name" value="NSRP1_N"/>
    <property type="match status" value="1"/>
</dbReference>
<feature type="compositionally biased region" description="Polar residues" evidence="3">
    <location>
        <begin position="1"/>
        <end position="15"/>
    </location>
</feature>
<feature type="region of interest" description="Disordered" evidence="3">
    <location>
        <begin position="1"/>
        <end position="31"/>
    </location>
</feature>